<evidence type="ECO:0000256" key="1">
    <source>
        <dbReference type="SAM" id="MobiDB-lite"/>
    </source>
</evidence>
<dbReference type="EMBL" id="JAULUE010002046">
    <property type="protein sequence ID" value="KAK5914813.1"/>
    <property type="molecule type" value="Genomic_DNA"/>
</dbReference>
<organism evidence="2 3">
    <name type="scientific">Champsocephalus esox</name>
    <name type="common">pike icefish</name>
    <dbReference type="NCBI Taxonomy" id="159716"/>
    <lineage>
        <taxon>Eukaryota</taxon>
        <taxon>Metazoa</taxon>
        <taxon>Chordata</taxon>
        <taxon>Craniata</taxon>
        <taxon>Vertebrata</taxon>
        <taxon>Euteleostomi</taxon>
        <taxon>Actinopterygii</taxon>
        <taxon>Neopterygii</taxon>
        <taxon>Teleostei</taxon>
        <taxon>Neoteleostei</taxon>
        <taxon>Acanthomorphata</taxon>
        <taxon>Eupercaria</taxon>
        <taxon>Perciformes</taxon>
        <taxon>Notothenioidei</taxon>
        <taxon>Channichthyidae</taxon>
        <taxon>Champsocephalus</taxon>
    </lineage>
</organism>
<name>A0AAN8HGU6_9TELE</name>
<reference evidence="2 3" key="1">
    <citation type="journal article" date="2023" name="Mol. Biol. Evol.">
        <title>Genomics of Secondarily Temperate Adaptation in the Only Non-Antarctic Icefish.</title>
        <authorList>
            <person name="Rivera-Colon A.G."/>
            <person name="Rayamajhi N."/>
            <person name="Minhas B.F."/>
            <person name="Madrigal G."/>
            <person name="Bilyk K.T."/>
            <person name="Yoon V."/>
            <person name="Hune M."/>
            <person name="Gregory S."/>
            <person name="Cheng C.H.C."/>
            <person name="Catchen J.M."/>
        </authorList>
    </citation>
    <scope>NUCLEOTIDE SEQUENCE [LARGE SCALE GENOMIC DNA]</scope>
    <source>
        <strain evidence="2">JC2023a</strain>
    </source>
</reference>
<sequence>MRWFILAKESRESRAARKTKGRAQRRPDERSSERSDAQRAETSEKESTRAMTSEDGGAGQLRARRCRDAARSAARRAERQLFELRRRHRSAAILSLLCSSRASSCSLRSPSRDALLSLCVLAPLPLPLPLSSLLFLFPLLLLSSLLSPPSQGPPGSFDFLLLMMADIRNDIIELQEKVFGERKGIDPDSPTHSSGEMDFMEWGSGQGDLLLST</sequence>
<feature type="compositionally biased region" description="Basic and acidic residues" evidence="1">
    <location>
        <begin position="25"/>
        <end position="48"/>
    </location>
</feature>
<comment type="caution">
    <text evidence="2">The sequence shown here is derived from an EMBL/GenBank/DDBJ whole genome shotgun (WGS) entry which is preliminary data.</text>
</comment>
<dbReference type="AlphaFoldDB" id="A0AAN8HGU6"/>
<gene>
    <name evidence="2" type="ORF">CesoFtcFv8_000464</name>
</gene>
<dbReference type="Proteomes" id="UP001335648">
    <property type="component" value="Unassembled WGS sequence"/>
</dbReference>
<evidence type="ECO:0000313" key="3">
    <source>
        <dbReference type="Proteomes" id="UP001335648"/>
    </source>
</evidence>
<feature type="region of interest" description="Disordered" evidence="1">
    <location>
        <begin position="1"/>
        <end position="64"/>
    </location>
</feature>
<keyword evidence="3" id="KW-1185">Reference proteome</keyword>
<accession>A0AAN8HGU6</accession>
<proteinExistence type="predicted"/>
<feature type="region of interest" description="Disordered" evidence="1">
    <location>
        <begin position="182"/>
        <end position="204"/>
    </location>
</feature>
<protein>
    <submittedName>
        <fullName evidence="2">Uncharacterized protein</fullName>
    </submittedName>
</protein>
<evidence type="ECO:0000313" key="2">
    <source>
        <dbReference type="EMBL" id="KAK5914813.1"/>
    </source>
</evidence>